<comment type="caution">
    <text evidence="2">The sequence shown here is derived from an EMBL/GenBank/DDBJ whole genome shotgun (WGS) entry which is preliminary data.</text>
</comment>
<protein>
    <recommendedName>
        <fullName evidence="1">Glycosyltransferase 2-like domain-containing protein</fullName>
    </recommendedName>
</protein>
<dbReference type="Proteomes" id="UP001500166">
    <property type="component" value="Unassembled WGS sequence"/>
</dbReference>
<proteinExistence type="predicted"/>
<dbReference type="PANTHER" id="PTHR43685:SF2">
    <property type="entry name" value="GLYCOSYLTRANSFERASE 2-LIKE DOMAIN-CONTAINING PROTEIN"/>
    <property type="match status" value="1"/>
</dbReference>
<name>A0ABN2XSS5_9MICC</name>
<dbReference type="Gene3D" id="3.90.550.10">
    <property type="entry name" value="Spore Coat Polysaccharide Biosynthesis Protein SpsA, Chain A"/>
    <property type="match status" value="1"/>
</dbReference>
<dbReference type="InterPro" id="IPR050834">
    <property type="entry name" value="Glycosyltransf_2"/>
</dbReference>
<evidence type="ECO:0000313" key="3">
    <source>
        <dbReference type="Proteomes" id="UP001500166"/>
    </source>
</evidence>
<dbReference type="SUPFAM" id="SSF53448">
    <property type="entry name" value="Nucleotide-diphospho-sugar transferases"/>
    <property type="match status" value="1"/>
</dbReference>
<reference evidence="2 3" key="1">
    <citation type="journal article" date="2019" name="Int. J. Syst. Evol. Microbiol.">
        <title>The Global Catalogue of Microorganisms (GCM) 10K type strain sequencing project: providing services to taxonomists for standard genome sequencing and annotation.</title>
        <authorList>
            <consortium name="The Broad Institute Genomics Platform"/>
            <consortium name="The Broad Institute Genome Sequencing Center for Infectious Disease"/>
            <person name="Wu L."/>
            <person name="Ma J."/>
        </authorList>
    </citation>
    <scope>NUCLEOTIDE SEQUENCE [LARGE SCALE GENOMIC DNA]</scope>
    <source>
        <strain evidence="2 3">JCM 15914</strain>
    </source>
</reference>
<dbReference type="InterPro" id="IPR001173">
    <property type="entry name" value="Glyco_trans_2-like"/>
</dbReference>
<dbReference type="InterPro" id="IPR029044">
    <property type="entry name" value="Nucleotide-diphossugar_trans"/>
</dbReference>
<dbReference type="PANTHER" id="PTHR43685">
    <property type="entry name" value="GLYCOSYLTRANSFERASE"/>
    <property type="match status" value="1"/>
</dbReference>
<accession>A0ABN2XSS5</accession>
<sequence>MKAINKISVAREQPRVRSDQIDASMRLEQTKRKDEHYATEGFVLGVKQGKVIPYVDPNRPDYLDRLAAVAELDVMDQLEAQASDLPLTFGSRLLKRSDTHVGIISGATIAGLLEGTANFHQVSPWSPDESLSEIDLLLVGMPVVDREEAWSKAELEQIKFKLFPKIRELGLPIVVVTMSDPMRTNATITLAEDADVLLTTNPDGAEMYGQKLAMDVRIEHFQACFNPLYVSPVGRGRHRVQGAMLGGKLPGTGQRQRFQALRGLLTGLRREDEMLVASQGGVVAGLDEKRTGLFPSEFANVLTRDPKPELRSRVLRLMDLHVIAHLHPASSFAHPQETLEVLASGAAAMSTYSVGLNNEYPHVLLPDGPDDTQLQIRLLRSDDDHLRGLQLEGIRRSFNTRTSDRLMRQVLRLVGLEGQESKIHVVWLGHDDDSDLGAWRSQTVPEGVEAQRIKSSESVPEDTEIIIDAPVNMRVRHHLIQDAVNGFRMASVDRVLLTRNAPSSSVFELTETSDADEETVVARWVGGGVAEHDSAFLMDGSALSTIGSGSADLRSSQADLSVIVPVYNNGPYLLRKCLESLRRSSAFECMEIILVDDGSTREETRRIVQETGYLWPNVRTHLFPPGGSGSASRPRNHGLTMVRTPWVTYLDPDNEAVGDGYAELLDLCRKTELDFAIGDMLRYAKTRTLTRNVGILKSVIHTDESGVGEVPEDALKRISFQPMSIQALVAKTEWLKSLNLVQPLGALGQDSLFFQQMLQGAKRIALLDKPIHTYYGEVAGSVVNTVSPIFFQKYLPLEDARSEWLKRDGLFDDYVSRRMQRYVSVWFLPKFNNAVRPEDKDECFRLLNTICEMYQLPLSRSEDGQTAALLEIVNN</sequence>
<dbReference type="CDD" id="cd00761">
    <property type="entry name" value="Glyco_tranf_GTA_type"/>
    <property type="match status" value="1"/>
</dbReference>
<evidence type="ECO:0000259" key="1">
    <source>
        <dbReference type="Pfam" id="PF00535"/>
    </source>
</evidence>
<gene>
    <name evidence="2" type="ORF">GCM10009824_15120</name>
</gene>
<dbReference type="EMBL" id="BAAAQA010000015">
    <property type="protein sequence ID" value="GAA2116427.1"/>
    <property type="molecule type" value="Genomic_DNA"/>
</dbReference>
<keyword evidence="3" id="KW-1185">Reference proteome</keyword>
<organism evidence="2 3">
    <name type="scientific">Kocuria atrinae</name>
    <dbReference type="NCBI Taxonomy" id="592377"/>
    <lineage>
        <taxon>Bacteria</taxon>
        <taxon>Bacillati</taxon>
        <taxon>Actinomycetota</taxon>
        <taxon>Actinomycetes</taxon>
        <taxon>Micrococcales</taxon>
        <taxon>Micrococcaceae</taxon>
        <taxon>Kocuria</taxon>
    </lineage>
</organism>
<dbReference type="Pfam" id="PF00535">
    <property type="entry name" value="Glycos_transf_2"/>
    <property type="match status" value="1"/>
</dbReference>
<dbReference type="RefSeq" id="WP_344224387.1">
    <property type="nucleotide sequence ID" value="NZ_BAAAQA010000015.1"/>
</dbReference>
<evidence type="ECO:0000313" key="2">
    <source>
        <dbReference type="EMBL" id="GAA2116427.1"/>
    </source>
</evidence>
<feature type="domain" description="Glycosyltransferase 2-like" evidence="1">
    <location>
        <begin position="561"/>
        <end position="691"/>
    </location>
</feature>